<keyword evidence="2" id="KW-0472">Membrane</keyword>
<dbReference type="SUPFAM" id="SSF53474">
    <property type="entry name" value="alpha/beta-Hydrolases"/>
    <property type="match status" value="1"/>
</dbReference>
<dbReference type="PANTHER" id="PTHR48098">
    <property type="entry name" value="ENTEROCHELIN ESTERASE-RELATED"/>
    <property type="match status" value="1"/>
</dbReference>
<sequence>MSGHVHNLKRQIPLYGGMSLTGTPFLYTTIVLAVVALILPLVLWSRVRGPKPLRAASRLLMLLFAQGTAVTLIFVMVNNQNNLYDNWADLLGTGDHVQQAQDLGKDGTGGIAVKRLPKVKQNFTKASGPGMGQAGGVRVTQLKGRVSGVNAEVYVWLPPQYNDPAYRNKKFPVVELLPGYPGSAKAWFGSMKTHEQLLPLMKSGQVAPFILVAPRTNLLAGVDTGCANIPGQVNADTWLSIDVPKMVMDNFRAEPAPKGWAVAGYSAGAHCAVKLAVAHPDRYRAAVSLSGYNDPIGERNSLAAQNPTVRNENNPYLILKKSAVPPPIALYVSGESGDGYQAGVALESIAKAPTTVHVVFLPRSAGGHNMALWKPQVDTVFRWLTLQMGQNHAKGQDRSLTKPPGTLTGNAAGAMGSTPRSPSTGGSTRAELASGTASRAGAARKP</sequence>
<reference evidence="3" key="1">
    <citation type="journal article" date="2014" name="Int. J. Syst. Evol. Microbiol.">
        <title>Complete genome sequence of Corynebacterium casei LMG S-19264T (=DSM 44701T), isolated from a smear-ripened cheese.</title>
        <authorList>
            <consortium name="US DOE Joint Genome Institute (JGI-PGF)"/>
            <person name="Walter F."/>
            <person name="Albersmeier A."/>
            <person name="Kalinowski J."/>
            <person name="Ruckert C."/>
        </authorList>
    </citation>
    <scope>NUCLEOTIDE SEQUENCE</scope>
    <source>
        <strain evidence="3">JCM 4714</strain>
    </source>
</reference>
<dbReference type="InterPro" id="IPR000801">
    <property type="entry name" value="Esterase-like"/>
</dbReference>
<accession>A0A919D618</accession>
<feature type="compositionally biased region" description="Low complexity" evidence="1">
    <location>
        <begin position="416"/>
        <end position="446"/>
    </location>
</feature>
<feature type="transmembrane region" description="Helical" evidence="2">
    <location>
        <begin position="59"/>
        <end position="77"/>
    </location>
</feature>
<evidence type="ECO:0000313" key="3">
    <source>
        <dbReference type="EMBL" id="GHE11247.1"/>
    </source>
</evidence>
<dbReference type="InterPro" id="IPR050583">
    <property type="entry name" value="Mycobacterial_A85_antigen"/>
</dbReference>
<dbReference type="AlphaFoldDB" id="A0A919D618"/>
<dbReference type="InterPro" id="IPR029058">
    <property type="entry name" value="AB_hydrolase_fold"/>
</dbReference>
<comment type="caution">
    <text evidence="3">The sequence shown here is derived from an EMBL/GenBank/DDBJ whole genome shotgun (WGS) entry which is preliminary data.</text>
</comment>
<name>A0A919D618_9ACTN</name>
<dbReference type="EMBL" id="BMVG01000027">
    <property type="protein sequence ID" value="GHE11247.1"/>
    <property type="molecule type" value="Genomic_DNA"/>
</dbReference>
<dbReference type="GO" id="GO:0016747">
    <property type="term" value="F:acyltransferase activity, transferring groups other than amino-acyl groups"/>
    <property type="evidence" value="ECO:0007669"/>
    <property type="project" value="TreeGrafter"/>
</dbReference>
<feature type="transmembrane region" description="Helical" evidence="2">
    <location>
        <begin position="25"/>
        <end position="47"/>
    </location>
</feature>
<keyword evidence="2" id="KW-0812">Transmembrane</keyword>
<feature type="region of interest" description="Disordered" evidence="1">
    <location>
        <begin position="392"/>
        <end position="446"/>
    </location>
</feature>
<gene>
    <name evidence="3" type="ORF">GCM10010339_70170</name>
</gene>
<dbReference type="Proteomes" id="UP000655443">
    <property type="component" value="Unassembled WGS sequence"/>
</dbReference>
<evidence type="ECO:0000256" key="1">
    <source>
        <dbReference type="SAM" id="MobiDB-lite"/>
    </source>
</evidence>
<dbReference type="Gene3D" id="3.40.50.1820">
    <property type="entry name" value="alpha/beta hydrolase"/>
    <property type="match status" value="1"/>
</dbReference>
<dbReference type="PANTHER" id="PTHR48098:SF1">
    <property type="entry name" value="DIACYLGLYCEROL ACYLTRANSFERASE_MYCOLYLTRANSFERASE AG85A"/>
    <property type="match status" value="1"/>
</dbReference>
<dbReference type="Pfam" id="PF00756">
    <property type="entry name" value="Esterase"/>
    <property type="match status" value="1"/>
</dbReference>
<organism evidence="3 4">
    <name type="scientific">Streptomyces alanosinicus</name>
    <dbReference type="NCBI Taxonomy" id="68171"/>
    <lineage>
        <taxon>Bacteria</taxon>
        <taxon>Bacillati</taxon>
        <taxon>Actinomycetota</taxon>
        <taxon>Actinomycetes</taxon>
        <taxon>Kitasatosporales</taxon>
        <taxon>Streptomycetaceae</taxon>
        <taxon>Streptomyces</taxon>
    </lineage>
</organism>
<keyword evidence="4" id="KW-1185">Reference proteome</keyword>
<evidence type="ECO:0000313" key="4">
    <source>
        <dbReference type="Proteomes" id="UP000655443"/>
    </source>
</evidence>
<protein>
    <submittedName>
        <fullName evidence="3">Esterase</fullName>
    </submittedName>
</protein>
<reference evidence="3" key="2">
    <citation type="submission" date="2020-09" db="EMBL/GenBank/DDBJ databases">
        <authorList>
            <person name="Sun Q."/>
            <person name="Ohkuma M."/>
        </authorList>
    </citation>
    <scope>NUCLEOTIDE SEQUENCE</scope>
    <source>
        <strain evidence="3">JCM 4714</strain>
    </source>
</reference>
<keyword evidence="2" id="KW-1133">Transmembrane helix</keyword>
<proteinExistence type="predicted"/>
<evidence type="ECO:0000256" key="2">
    <source>
        <dbReference type="SAM" id="Phobius"/>
    </source>
</evidence>